<feature type="chain" id="PRO_5012830990" evidence="2">
    <location>
        <begin position="34"/>
        <end position="193"/>
    </location>
</feature>
<evidence type="ECO:0000313" key="3">
    <source>
        <dbReference type="EMBL" id="OZG65597.1"/>
    </source>
</evidence>
<reference evidence="3 4" key="1">
    <citation type="journal article" date="2017" name="BMC Genomics">
        <title>Comparative genomic and phylogenomic analyses of the Bifidobacteriaceae family.</title>
        <authorList>
            <person name="Lugli G.A."/>
            <person name="Milani C."/>
            <person name="Turroni F."/>
            <person name="Duranti S."/>
            <person name="Mancabelli L."/>
            <person name="Mangifesta M."/>
            <person name="Ferrario C."/>
            <person name="Modesto M."/>
            <person name="Mattarelli P."/>
            <person name="Jiri K."/>
            <person name="van Sinderen D."/>
            <person name="Ventura M."/>
        </authorList>
    </citation>
    <scope>NUCLEOTIDE SEQUENCE [LARGE SCALE GENOMIC DNA]</scope>
    <source>
        <strain evidence="3 4">LMG 28769</strain>
    </source>
</reference>
<evidence type="ECO:0000313" key="4">
    <source>
        <dbReference type="Proteomes" id="UP000216451"/>
    </source>
</evidence>
<evidence type="ECO:0000256" key="1">
    <source>
        <dbReference type="SAM" id="Phobius"/>
    </source>
</evidence>
<dbReference type="RefSeq" id="WP_094694864.1">
    <property type="nucleotide sequence ID" value="NZ_JBDNSG010000017.1"/>
</dbReference>
<accession>A0A261G2D5</accession>
<keyword evidence="1" id="KW-0812">Transmembrane</keyword>
<dbReference type="GeneID" id="98296430"/>
<protein>
    <submittedName>
        <fullName evidence="3">Uncharacterized protein</fullName>
    </submittedName>
</protein>
<feature type="signal peptide" evidence="2">
    <location>
        <begin position="1"/>
        <end position="33"/>
    </location>
</feature>
<comment type="caution">
    <text evidence="3">The sequence shown here is derived from an EMBL/GenBank/DDBJ whole genome shotgun (WGS) entry which is preliminary data.</text>
</comment>
<keyword evidence="1" id="KW-1133">Transmembrane helix</keyword>
<proteinExistence type="predicted"/>
<dbReference type="OrthoDB" id="3240234at2"/>
<sequence length="193" mass="20152">MKKKSIGLRQSLIVLAVALTALFAVVMPQNAFAADYGSVNTNEITQDPTTHTVTIPVTVSDDLYEEGYTSVTVTVDTDQVPNVVQVANKVYGPFALSESSPHVANLKYTPVAGVKAISYSINAYNPETNTTGPVVASGTYELPYVIPAKATATSAKELGKTGTDIAPYVAAVVLLAAAGAVSLVAMNRAKSTR</sequence>
<keyword evidence="4" id="KW-1185">Reference proteome</keyword>
<dbReference type="Proteomes" id="UP000216451">
    <property type="component" value="Unassembled WGS sequence"/>
</dbReference>
<dbReference type="AlphaFoldDB" id="A0A261G2D5"/>
<keyword evidence="1" id="KW-0472">Membrane</keyword>
<evidence type="ECO:0000256" key="2">
    <source>
        <dbReference type="SAM" id="SignalP"/>
    </source>
</evidence>
<keyword evidence="2" id="KW-0732">Signal</keyword>
<dbReference type="EMBL" id="MWXA01000008">
    <property type="protein sequence ID" value="OZG65597.1"/>
    <property type="molecule type" value="Genomic_DNA"/>
</dbReference>
<organism evidence="3 4">
    <name type="scientific">Bifidobacterium aquikefiri</name>
    <dbReference type="NCBI Taxonomy" id="1653207"/>
    <lineage>
        <taxon>Bacteria</taxon>
        <taxon>Bacillati</taxon>
        <taxon>Actinomycetota</taxon>
        <taxon>Actinomycetes</taxon>
        <taxon>Bifidobacteriales</taxon>
        <taxon>Bifidobacteriaceae</taxon>
        <taxon>Bifidobacterium</taxon>
    </lineage>
</organism>
<gene>
    <name evidence="3" type="ORF">BAQU_1780</name>
</gene>
<feature type="transmembrane region" description="Helical" evidence="1">
    <location>
        <begin position="165"/>
        <end position="186"/>
    </location>
</feature>
<name>A0A261G2D5_9BIFI</name>